<dbReference type="PANTHER" id="PTHR13370">
    <property type="entry name" value="RNA METHYLASE-RELATED"/>
    <property type="match status" value="1"/>
</dbReference>
<feature type="domain" description="RAMA" evidence="9">
    <location>
        <begin position="268"/>
        <end position="360"/>
    </location>
</feature>
<dbReference type="InterPro" id="IPR040843">
    <property type="entry name" value="RAMA"/>
</dbReference>
<reference evidence="10 11" key="1">
    <citation type="submission" date="2023-09" db="EMBL/GenBank/DDBJ databases">
        <authorList>
            <person name="Golyshina O.V."/>
            <person name="Lunev E.A."/>
            <person name="Bargiela R."/>
            <person name="Gaines M.C."/>
            <person name="Daum B."/>
            <person name="Bale N.J."/>
            <person name="Koenen M."/>
            <person name="Sinninghe Damst J.S."/>
            <person name="Yakimov M."/>
            <person name="Golyshin P.N."/>
        </authorList>
    </citation>
    <scope>NUCLEOTIDE SEQUENCE [LARGE SCALE GENOMIC DNA]</scope>
    <source>
        <strain evidence="10 11">M1</strain>
    </source>
</reference>
<dbReference type="GO" id="GO:0008170">
    <property type="term" value="F:N-methyltransferase activity"/>
    <property type="evidence" value="ECO:0007669"/>
    <property type="project" value="InterPro"/>
</dbReference>
<keyword evidence="7" id="KW-0680">Restriction system</keyword>
<dbReference type="Gene3D" id="3.40.50.150">
    <property type="entry name" value="Vaccinia Virus protein VP39"/>
    <property type="match status" value="1"/>
</dbReference>
<dbReference type="AlphaFoldDB" id="A0AAX4NG56"/>
<gene>
    <name evidence="10" type="ORF">OXIME_000664</name>
</gene>
<dbReference type="PANTHER" id="PTHR13370:SF3">
    <property type="entry name" value="TRNA (GUANINE(10)-N2)-METHYLTRANSFERASE HOMOLOG"/>
    <property type="match status" value="1"/>
</dbReference>
<dbReference type="RefSeq" id="WP_393972061.1">
    <property type="nucleotide sequence ID" value="NZ_CP133772.1"/>
</dbReference>
<evidence type="ECO:0000256" key="3">
    <source>
        <dbReference type="ARBA" id="ARBA00022679"/>
    </source>
</evidence>
<evidence type="ECO:0000256" key="1">
    <source>
        <dbReference type="ARBA" id="ARBA00006594"/>
    </source>
</evidence>
<dbReference type="PROSITE" id="PS00092">
    <property type="entry name" value="N6_MTASE"/>
    <property type="match status" value="1"/>
</dbReference>
<dbReference type="GO" id="GO:0003677">
    <property type="term" value="F:DNA binding"/>
    <property type="evidence" value="ECO:0007669"/>
    <property type="project" value="UniProtKB-KW"/>
</dbReference>
<dbReference type="KEGG" id="omr:OXIME_000664"/>
<dbReference type="InterPro" id="IPR029063">
    <property type="entry name" value="SAM-dependent_MTases_sf"/>
</dbReference>
<dbReference type="GO" id="GO:0005737">
    <property type="term" value="C:cytoplasm"/>
    <property type="evidence" value="ECO:0007669"/>
    <property type="project" value="TreeGrafter"/>
</dbReference>
<evidence type="ECO:0000256" key="2">
    <source>
        <dbReference type="ARBA" id="ARBA00022603"/>
    </source>
</evidence>
<accession>A0AAX4NG56</accession>
<organism evidence="10 11">
    <name type="scientific">Oxyplasma meridianum</name>
    <dbReference type="NCBI Taxonomy" id="3073602"/>
    <lineage>
        <taxon>Archaea</taxon>
        <taxon>Methanobacteriati</taxon>
        <taxon>Thermoplasmatota</taxon>
        <taxon>Thermoplasmata</taxon>
        <taxon>Thermoplasmatales</taxon>
        <taxon>Thermoplasmataceae</taxon>
        <taxon>Oxyplasma</taxon>
    </lineage>
</organism>
<dbReference type="PRINTS" id="PR00508">
    <property type="entry name" value="S21N4MTFRASE"/>
</dbReference>
<keyword evidence="2 7" id="KW-0489">Methyltransferase</keyword>
<name>A0AAX4NG56_9ARCH</name>
<protein>
    <recommendedName>
        <fullName evidence="7">Type II methyltransferase</fullName>
        <ecNumber evidence="7">2.1.1.113</ecNumber>
    </recommendedName>
    <alternativeName>
        <fullName evidence="7">N-4 cytosine-specific methyltransferase</fullName>
    </alternativeName>
</protein>
<evidence type="ECO:0000256" key="6">
    <source>
        <dbReference type="ARBA" id="ARBA00023125"/>
    </source>
</evidence>
<dbReference type="EC" id="2.1.1.113" evidence="7"/>
<keyword evidence="3" id="KW-0808">Transferase</keyword>
<evidence type="ECO:0000313" key="11">
    <source>
        <dbReference type="Proteomes" id="UP001451606"/>
    </source>
</evidence>
<dbReference type="InterPro" id="IPR002052">
    <property type="entry name" value="DNA_methylase_N6_adenine_CS"/>
</dbReference>
<dbReference type="EMBL" id="CP133772">
    <property type="protein sequence ID" value="WYY00109.1"/>
    <property type="molecule type" value="Genomic_DNA"/>
</dbReference>
<dbReference type="GO" id="GO:0015667">
    <property type="term" value="F:site-specific DNA-methyltransferase (cytosine-N4-specific) activity"/>
    <property type="evidence" value="ECO:0007669"/>
    <property type="project" value="UniProtKB-EC"/>
</dbReference>
<dbReference type="GeneID" id="95967394"/>
<comment type="similarity">
    <text evidence="1 7">Belongs to the N(4)/N(6)-methyltransferase family.</text>
</comment>
<evidence type="ECO:0000256" key="5">
    <source>
        <dbReference type="ARBA" id="ARBA00022705"/>
    </source>
</evidence>
<keyword evidence="11" id="KW-1185">Reference proteome</keyword>
<dbReference type="SUPFAM" id="SSF53335">
    <property type="entry name" value="S-adenosyl-L-methionine-dependent methyltransferases"/>
    <property type="match status" value="1"/>
</dbReference>
<dbReference type="GO" id="GO:0009307">
    <property type="term" value="P:DNA restriction-modification system"/>
    <property type="evidence" value="ECO:0007669"/>
    <property type="project" value="UniProtKB-KW"/>
</dbReference>
<keyword evidence="6" id="KW-0238">DNA-binding</keyword>
<feature type="domain" description="DNA methylase N-4/N-6" evidence="8">
    <location>
        <begin position="31"/>
        <end position="252"/>
    </location>
</feature>
<comment type="catalytic activity">
    <reaction evidence="7">
        <text>a 2'-deoxycytidine in DNA + S-adenosyl-L-methionine = an N(4)-methyl-2'-deoxycytidine in DNA + S-adenosyl-L-homocysteine + H(+)</text>
        <dbReference type="Rhea" id="RHEA:16857"/>
        <dbReference type="Rhea" id="RHEA-COMP:11369"/>
        <dbReference type="Rhea" id="RHEA-COMP:13674"/>
        <dbReference type="ChEBI" id="CHEBI:15378"/>
        <dbReference type="ChEBI" id="CHEBI:57856"/>
        <dbReference type="ChEBI" id="CHEBI:59789"/>
        <dbReference type="ChEBI" id="CHEBI:85452"/>
        <dbReference type="ChEBI" id="CHEBI:137933"/>
        <dbReference type="EC" id="2.1.1.113"/>
    </reaction>
</comment>
<dbReference type="InterPro" id="IPR001091">
    <property type="entry name" value="RM_Methyltransferase"/>
</dbReference>
<evidence type="ECO:0000259" key="8">
    <source>
        <dbReference type="Pfam" id="PF01555"/>
    </source>
</evidence>
<evidence type="ECO:0000256" key="7">
    <source>
        <dbReference type="RuleBase" id="RU362026"/>
    </source>
</evidence>
<dbReference type="InterPro" id="IPR002941">
    <property type="entry name" value="DNA_methylase_N4/N6"/>
</dbReference>
<keyword evidence="5" id="KW-0235">DNA replication</keyword>
<dbReference type="GO" id="GO:0006260">
    <property type="term" value="P:DNA replication"/>
    <property type="evidence" value="ECO:0007669"/>
    <property type="project" value="UniProtKB-KW"/>
</dbReference>
<dbReference type="GO" id="GO:0009007">
    <property type="term" value="F:site-specific DNA-methyltransferase (adenine-specific) activity"/>
    <property type="evidence" value="ECO:0007669"/>
    <property type="project" value="TreeGrafter"/>
</dbReference>
<keyword evidence="4 7" id="KW-0949">S-adenosyl-L-methionine</keyword>
<dbReference type="Pfam" id="PF01555">
    <property type="entry name" value="N6_N4_Mtase"/>
    <property type="match status" value="1"/>
</dbReference>
<sequence length="368" mass="42453">MAIIKDISQLRNQILCGDTIKTLRVIPDNSVDLIFADPPYNLQLRDELWRPNQTKVDAVNDAWDRFESFDEYDQFSKQWLVECRRVLKEDGVIWVIGSYHNIFRIGKIMQDLGFWIINDIIWIKSNPMPNFRGTRFTNAHETMIFAVKNRDSHYTFHYKSMKAYNDGVQMRSDWDIPICSGEERIRINGQKVHSTQKPEELMRRIIISTSNPGDLILDPFMGSGTTGSVAKLLGRDFIGIERDENYTRVAQERISKVRTLDEDLLDYPLEKRDPRVPFGSLLASGLIYDGETLYSRDRKFHARVLSNATIVSGDAAGSIHQVSALLQGKPNFNGWNFWYVERDGTMVSVDDLRSLFIKKNYQNIGADV</sequence>
<dbReference type="Pfam" id="PF18755">
    <property type="entry name" value="RAMA"/>
    <property type="match status" value="1"/>
</dbReference>
<evidence type="ECO:0000313" key="10">
    <source>
        <dbReference type="EMBL" id="WYY00109.1"/>
    </source>
</evidence>
<proteinExistence type="inferred from homology"/>
<dbReference type="Proteomes" id="UP001451606">
    <property type="component" value="Chromosome"/>
</dbReference>
<evidence type="ECO:0000259" key="9">
    <source>
        <dbReference type="Pfam" id="PF18755"/>
    </source>
</evidence>
<evidence type="ECO:0000256" key="4">
    <source>
        <dbReference type="ARBA" id="ARBA00022691"/>
    </source>
</evidence>
<dbReference type="GO" id="GO:0032259">
    <property type="term" value="P:methylation"/>
    <property type="evidence" value="ECO:0007669"/>
    <property type="project" value="UniProtKB-KW"/>
</dbReference>